<dbReference type="Gene3D" id="3.30.70.3180">
    <property type="match status" value="1"/>
</dbReference>
<evidence type="ECO:0000256" key="3">
    <source>
        <dbReference type="ARBA" id="ARBA00022727"/>
    </source>
</evidence>
<keyword evidence="3" id="KW-0545">Nucleotide biosynthesis</keyword>
<dbReference type="GO" id="GO:0032259">
    <property type="term" value="P:methylation"/>
    <property type="evidence" value="ECO:0007669"/>
    <property type="project" value="UniProtKB-KW"/>
</dbReference>
<evidence type="ECO:0000313" key="7">
    <source>
        <dbReference type="EMBL" id="WCZ32714.1"/>
    </source>
</evidence>
<dbReference type="Proteomes" id="UP001220064">
    <property type="component" value="Chromosome"/>
</dbReference>
<dbReference type="SUPFAM" id="SSF69796">
    <property type="entry name" value="Thymidylate synthase-complementing protein Thy1"/>
    <property type="match status" value="1"/>
</dbReference>
<dbReference type="EC" id="2.1.1.148" evidence="7"/>
<evidence type="ECO:0000256" key="4">
    <source>
        <dbReference type="ARBA" id="ARBA00022827"/>
    </source>
</evidence>
<proteinExistence type="predicted"/>
<keyword evidence="7" id="KW-0808">Transferase</keyword>
<sequence>MGEATTPAPSVHLLATPSFHTPPGVPWETTEGATDAELVTEFAGRASFRTFDRPNPLTADNASFMRHILEIGSADFLAHATVTVYIAGISCTACNDVTSCGRLTVTATTAHRAQNRPAEGVVPAAIADDEQLSRLVRESFRDMQFVYDELVAAVEESLSEEPNPLIRAQRARQVARVVLPDGTTSSVVVTGSVRDWRDFIAQRGRAHSDPEIRTIAVECLREIAPVAPVLFDDLHIVAAPDGGEMVEAPPS</sequence>
<dbReference type="RefSeq" id="WP_022862188.1">
    <property type="nucleotide sequence ID" value="NZ_ATVG01000001.1"/>
</dbReference>
<name>A0ABY7U9T9_9CORY</name>
<dbReference type="CDD" id="cd20175">
    <property type="entry name" value="ThyX"/>
    <property type="match status" value="1"/>
</dbReference>
<evidence type="ECO:0000256" key="6">
    <source>
        <dbReference type="SAM" id="MobiDB-lite"/>
    </source>
</evidence>
<evidence type="ECO:0000256" key="1">
    <source>
        <dbReference type="ARBA" id="ARBA00022603"/>
    </source>
</evidence>
<dbReference type="InterPro" id="IPR003669">
    <property type="entry name" value="Thymidylate_synthase_ThyX"/>
</dbReference>
<dbReference type="Gene3D" id="6.10.140.450">
    <property type="match status" value="1"/>
</dbReference>
<dbReference type="PROSITE" id="PS51331">
    <property type="entry name" value="THYX"/>
    <property type="match status" value="1"/>
</dbReference>
<evidence type="ECO:0000313" key="8">
    <source>
        <dbReference type="Proteomes" id="UP001220064"/>
    </source>
</evidence>
<evidence type="ECO:0000256" key="2">
    <source>
        <dbReference type="ARBA" id="ARBA00022630"/>
    </source>
</evidence>
<dbReference type="Pfam" id="PF02511">
    <property type="entry name" value="Thy1"/>
    <property type="match status" value="1"/>
</dbReference>
<keyword evidence="2" id="KW-0285">Flavoprotein</keyword>
<dbReference type="GO" id="GO:0050797">
    <property type="term" value="F:thymidylate synthase (FAD) activity"/>
    <property type="evidence" value="ECO:0007669"/>
    <property type="project" value="UniProtKB-EC"/>
</dbReference>
<dbReference type="PANTHER" id="PTHR34934:SF1">
    <property type="entry name" value="FLAVIN-DEPENDENT THYMIDYLATE SYNTHASE"/>
    <property type="match status" value="1"/>
</dbReference>
<keyword evidence="5" id="KW-0521">NADP</keyword>
<dbReference type="PANTHER" id="PTHR34934">
    <property type="entry name" value="FLAVIN-DEPENDENT THYMIDYLATE SYNTHASE"/>
    <property type="match status" value="1"/>
</dbReference>
<keyword evidence="4" id="KW-0274">FAD</keyword>
<gene>
    <name evidence="7" type="primary">thyX</name>
    <name evidence="7" type="ORF">CMASS_06400</name>
</gene>
<keyword evidence="1 7" id="KW-0489">Methyltransferase</keyword>
<evidence type="ECO:0000256" key="5">
    <source>
        <dbReference type="ARBA" id="ARBA00022857"/>
    </source>
</evidence>
<protein>
    <submittedName>
        <fullName evidence="7">Thymidylate synthase ThyX</fullName>
        <ecNumber evidence="7">2.1.1.148</ecNumber>
    </submittedName>
</protein>
<dbReference type="InterPro" id="IPR036098">
    <property type="entry name" value="Thymidylate_synthase_ThyX_sf"/>
</dbReference>
<keyword evidence="8" id="KW-1185">Reference proteome</keyword>
<organism evidence="7 8">
    <name type="scientific">Corynebacterium massiliense DSM 45435</name>
    <dbReference type="NCBI Taxonomy" id="1121364"/>
    <lineage>
        <taxon>Bacteria</taxon>
        <taxon>Bacillati</taxon>
        <taxon>Actinomycetota</taxon>
        <taxon>Actinomycetes</taxon>
        <taxon>Mycobacteriales</taxon>
        <taxon>Corynebacteriaceae</taxon>
        <taxon>Corynebacterium</taxon>
    </lineage>
</organism>
<reference evidence="7 8" key="1">
    <citation type="submission" date="2020-10" db="EMBL/GenBank/DDBJ databases">
        <title>Complete genome sequence of Corynebacterium massiliense DSM 45435, type strain of Corynebacterium massiliense.</title>
        <authorList>
            <person name="Busche T."/>
            <person name="Kalinowski J."/>
            <person name="Ruckert C."/>
        </authorList>
    </citation>
    <scope>NUCLEOTIDE SEQUENCE [LARGE SCALE GENOMIC DNA]</scope>
    <source>
        <strain evidence="7 8">DSM 45435</strain>
    </source>
</reference>
<accession>A0ABY7U9T9</accession>
<feature type="region of interest" description="Disordered" evidence="6">
    <location>
        <begin position="1"/>
        <end position="24"/>
    </location>
</feature>
<dbReference type="EMBL" id="CP063189">
    <property type="protein sequence ID" value="WCZ32714.1"/>
    <property type="molecule type" value="Genomic_DNA"/>
</dbReference>